<evidence type="ECO:0000313" key="1">
    <source>
        <dbReference type="EMBL" id="AWR95492.1"/>
    </source>
</evidence>
<dbReference type="GeneID" id="36833230"/>
<proteinExistence type="predicted"/>
<name>A0A2U9IHH5_9CREN</name>
<sequence>MNKKEGELIIQLFRNPLQSYRSIAKEIDVSNSLITYMLRRSYYSPITKDLVLSITPNFFNLYKSTIVFKEDPGNIPYSLKFKGDNNTFVMIYGKNSNNITEILKSQGLTTSNINMRYDPEQLKFNFLSFPKRLMELLIADPNQVLDYKKLGEKMNSPPATIRRYINYFIKNNIIQFFPKINIEKNNMYLFTLITQNFQLSMSLLRNYYTILRPLDNYGLIQGIIYDEEGTALLDKLKSLDKKVYISIQYKYETNQTPFIRFLKK</sequence>
<reference evidence="1 2" key="1">
    <citation type="submission" date="2018-05" db="EMBL/GenBank/DDBJ databases">
        <title>Complete Genome Sequences of Extremely Thermoacidophilic, Metal-Mobilizing Type-Strain Members of the Archaeal Family Sulfolobaceae: Acidianus brierleyi DSM-1651T, Acidianus sulfidivorans DSM-18786T, Metallosphaera hakonensis DSM-7519T, and Metallosphaera prunae DSM-10039T.</title>
        <authorList>
            <person name="Counts J.A."/>
            <person name="Kelly R.M."/>
        </authorList>
    </citation>
    <scope>NUCLEOTIDE SEQUENCE [LARGE SCALE GENOMIC DNA]</scope>
    <source>
        <strain evidence="1 2">DSM 1651</strain>
    </source>
</reference>
<dbReference type="KEGG" id="abri:DFR85_13700"/>
<protein>
    <submittedName>
        <fullName evidence="1">Uncharacterized protein</fullName>
    </submittedName>
</protein>
<accession>A0A2U9IHH5</accession>
<dbReference type="RefSeq" id="WP_110271370.1">
    <property type="nucleotide sequence ID" value="NZ_CP029289.2"/>
</dbReference>
<gene>
    <name evidence="1" type="ORF">DFR85_13700</name>
</gene>
<dbReference type="Proteomes" id="UP000248044">
    <property type="component" value="Chromosome"/>
</dbReference>
<evidence type="ECO:0000313" key="2">
    <source>
        <dbReference type="Proteomes" id="UP000248044"/>
    </source>
</evidence>
<keyword evidence="2" id="KW-1185">Reference proteome</keyword>
<organism evidence="1 2">
    <name type="scientific">Acidianus brierleyi</name>
    <dbReference type="NCBI Taxonomy" id="41673"/>
    <lineage>
        <taxon>Archaea</taxon>
        <taxon>Thermoproteota</taxon>
        <taxon>Thermoprotei</taxon>
        <taxon>Sulfolobales</taxon>
        <taxon>Sulfolobaceae</taxon>
        <taxon>Acidianus</taxon>
    </lineage>
</organism>
<dbReference type="EMBL" id="CP029289">
    <property type="protein sequence ID" value="AWR95492.1"/>
    <property type="molecule type" value="Genomic_DNA"/>
</dbReference>
<dbReference type="AlphaFoldDB" id="A0A2U9IHH5"/>